<accession>A0A0F9L2Q7</accession>
<reference evidence="1" key="1">
    <citation type="journal article" date="2015" name="Nature">
        <title>Complex archaea that bridge the gap between prokaryotes and eukaryotes.</title>
        <authorList>
            <person name="Spang A."/>
            <person name="Saw J.H."/>
            <person name="Jorgensen S.L."/>
            <person name="Zaremba-Niedzwiedzka K."/>
            <person name="Martijn J."/>
            <person name="Lind A.E."/>
            <person name="van Eijk R."/>
            <person name="Schleper C."/>
            <person name="Guy L."/>
            <person name="Ettema T.J."/>
        </authorList>
    </citation>
    <scope>NUCLEOTIDE SEQUENCE</scope>
</reference>
<dbReference type="SUPFAM" id="SSF56399">
    <property type="entry name" value="ADP-ribosylation"/>
    <property type="match status" value="1"/>
</dbReference>
<dbReference type="AlphaFoldDB" id="A0A0F9L2Q7"/>
<dbReference type="EMBL" id="LAZR01007011">
    <property type="protein sequence ID" value="KKM88068.1"/>
    <property type="molecule type" value="Genomic_DNA"/>
</dbReference>
<evidence type="ECO:0000313" key="1">
    <source>
        <dbReference type="EMBL" id="KKM88068.1"/>
    </source>
</evidence>
<gene>
    <name evidence="1" type="ORF">LCGC14_1262400</name>
</gene>
<protein>
    <recommendedName>
        <fullName evidence="2">PARP catalytic domain-containing protein</fullName>
    </recommendedName>
</protein>
<evidence type="ECO:0008006" key="2">
    <source>
        <dbReference type="Google" id="ProtNLM"/>
    </source>
</evidence>
<comment type="caution">
    <text evidence="1">The sequence shown here is derived from an EMBL/GenBank/DDBJ whole genome shotgun (WGS) entry which is preliminary data.</text>
</comment>
<organism evidence="1">
    <name type="scientific">marine sediment metagenome</name>
    <dbReference type="NCBI Taxonomy" id="412755"/>
    <lineage>
        <taxon>unclassified sequences</taxon>
        <taxon>metagenomes</taxon>
        <taxon>ecological metagenomes</taxon>
    </lineage>
</organism>
<name>A0A0F9L2Q7_9ZZZZ</name>
<proteinExistence type="predicted"/>
<sequence>MLYCYHGTNEENAKLILENGFRPGTYFAHHLEDALAFGGKYVFRVEFDEDKFSNKDSTPWQFWIENTISSDKIKSLIKYEEEIIG</sequence>